<accession>A0AAJ5W8X1</accession>
<dbReference type="AlphaFoldDB" id="A0AAJ5W8X1"/>
<reference evidence="1" key="1">
    <citation type="submission" date="2023-03" db="EMBL/GenBank/DDBJ databases">
        <title>Andean soil-derived lignocellulolytic bacterial consortium as a source of novel taxa and putative plastic-active enzymes.</title>
        <authorList>
            <person name="Diaz-Garcia L."/>
            <person name="Chuvochina M."/>
            <person name="Feuerriegel G."/>
            <person name="Bunk B."/>
            <person name="Sproer C."/>
            <person name="Streit W.R."/>
            <person name="Rodriguez L.M."/>
            <person name="Overmann J."/>
            <person name="Jimenez D.J."/>
        </authorList>
    </citation>
    <scope>NUCLEOTIDE SEQUENCE</scope>
    <source>
        <strain evidence="1">MAG 3858</strain>
    </source>
</reference>
<evidence type="ECO:0008006" key="3">
    <source>
        <dbReference type="Google" id="ProtNLM"/>
    </source>
</evidence>
<organism evidence="1 2">
    <name type="scientific">Candidatus Pedobacter colombiensis</name>
    <dbReference type="NCBI Taxonomy" id="3121371"/>
    <lineage>
        <taxon>Bacteria</taxon>
        <taxon>Pseudomonadati</taxon>
        <taxon>Bacteroidota</taxon>
        <taxon>Sphingobacteriia</taxon>
        <taxon>Sphingobacteriales</taxon>
        <taxon>Sphingobacteriaceae</taxon>
        <taxon>Pedobacter</taxon>
    </lineage>
</organism>
<name>A0AAJ5W8X1_9SPHI</name>
<proteinExistence type="predicted"/>
<sequence>MKKLSRIIGIAICIICLMCGQSIYAVGTTSFSHTGIALPIGQEVEEQDPGLSKISKTFAVNASDKVILDNQYGALTVRTWNKNEVKLDVILYGSPELDARKLSEMVTVNAVKKEGAVVLETRLSGDKPLNGKKIRFEVLVYMPETNNLTLSHQYGNVNIGDFSGSVVAKVQYGDFVAGELKNSNNDLSISYGSTLVKNINKAKISQEYGHGLMIGTVGTLSLNAAYAAVKINTITEKASISQQYGAGLIIGTVGQLNLDAAYASAQIGVIKGPAKISHQYSELIIGAVNGLNLDAQYTSVKIGHLNGYGRLNVQYNSLNIGDVGTDCQSLIVECAYVKTGIKFNNNYNGSLEAITSKSSFKYGPGISVKLEENKKDKRYTGKIGGGGNSKVKLISSYGSTVVN</sequence>
<dbReference type="Proteomes" id="UP001214530">
    <property type="component" value="Chromosome"/>
</dbReference>
<dbReference type="EMBL" id="CP119313">
    <property type="protein sequence ID" value="WEK19255.1"/>
    <property type="molecule type" value="Genomic_DNA"/>
</dbReference>
<evidence type="ECO:0000313" key="2">
    <source>
        <dbReference type="Proteomes" id="UP001214530"/>
    </source>
</evidence>
<evidence type="ECO:0000313" key="1">
    <source>
        <dbReference type="EMBL" id="WEK19255.1"/>
    </source>
</evidence>
<gene>
    <name evidence="1" type="ORF">P0Y49_20990</name>
</gene>
<protein>
    <recommendedName>
        <fullName evidence="3">Adhesin domain-containing protein</fullName>
    </recommendedName>
</protein>